<protein>
    <recommendedName>
        <fullName evidence="12">Alpha-type protein kinase domain-containing protein</fullName>
    </recommendedName>
</protein>
<evidence type="ECO:0000256" key="3">
    <source>
        <dbReference type="ARBA" id="ARBA00022741"/>
    </source>
</evidence>
<evidence type="ECO:0000256" key="4">
    <source>
        <dbReference type="ARBA" id="ARBA00022777"/>
    </source>
</evidence>
<evidence type="ECO:0000259" key="8">
    <source>
        <dbReference type="PROSITE" id="PS50031"/>
    </source>
</evidence>
<evidence type="ECO:0000259" key="10">
    <source>
        <dbReference type="PROSITE" id="PS51158"/>
    </source>
</evidence>
<evidence type="ECO:0000256" key="6">
    <source>
        <dbReference type="SAM" id="Coils"/>
    </source>
</evidence>
<keyword evidence="6" id="KW-0175">Coiled coil</keyword>
<proteinExistence type="predicted"/>
<dbReference type="EMBL" id="HBKN01002803">
    <property type="protein sequence ID" value="CAE2193070.1"/>
    <property type="molecule type" value="Transcribed_RNA"/>
</dbReference>
<name>A0A7S4HB13_GUITH</name>
<organism evidence="11">
    <name type="scientific">Guillardia theta</name>
    <name type="common">Cryptophyte</name>
    <name type="synonym">Cryptomonas phi</name>
    <dbReference type="NCBI Taxonomy" id="55529"/>
    <lineage>
        <taxon>Eukaryota</taxon>
        <taxon>Cryptophyceae</taxon>
        <taxon>Pyrenomonadales</taxon>
        <taxon>Geminigeraceae</taxon>
        <taxon>Guillardia</taxon>
    </lineage>
</organism>
<feature type="coiled-coil region" evidence="6">
    <location>
        <begin position="405"/>
        <end position="485"/>
    </location>
</feature>
<dbReference type="GO" id="GO:0005524">
    <property type="term" value="F:ATP binding"/>
    <property type="evidence" value="ECO:0007669"/>
    <property type="project" value="UniProtKB-KW"/>
</dbReference>
<dbReference type="GO" id="GO:1903013">
    <property type="term" value="P:response to differentiation-inducing factor 1"/>
    <property type="evidence" value="ECO:0007669"/>
    <property type="project" value="TreeGrafter"/>
</dbReference>
<dbReference type="GO" id="GO:0005509">
    <property type="term" value="F:calcium ion binding"/>
    <property type="evidence" value="ECO:0007669"/>
    <property type="project" value="InterPro"/>
</dbReference>
<dbReference type="CDD" id="cd00052">
    <property type="entry name" value="EH"/>
    <property type="match status" value="1"/>
</dbReference>
<evidence type="ECO:0000256" key="2">
    <source>
        <dbReference type="ARBA" id="ARBA00022679"/>
    </source>
</evidence>
<dbReference type="Gene3D" id="3.20.200.10">
    <property type="entry name" value="MHCK/EF2 kinase"/>
    <property type="match status" value="1"/>
</dbReference>
<keyword evidence="3" id="KW-0547">Nucleotide-binding</keyword>
<dbReference type="InterPro" id="IPR004166">
    <property type="entry name" value="a-kinase_dom"/>
</dbReference>
<feature type="domain" description="EF-hand" evidence="9">
    <location>
        <begin position="75"/>
        <end position="110"/>
    </location>
</feature>
<keyword evidence="4" id="KW-0418">Kinase</keyword>
<dbReference type="InterPro" id="IPR000261">
    <property type="entry name" value="EH_dom"/>
</dbReference>
<keyword evidence="2" id="KW-0808">Transferase</keyword>
<reference evidence="11" key="1">
    <citation type="submission" date="2021-01" db="EMBL/GenBank/DDBJ databases">
        <authorList>
            <person name="Corre E."/>
            <person name="Pelletier E."/>
            <person name="Niang G."/>
            <person name="Scheremetjew M."/>
            <person name="Finn R."/>
            <person name="Kale V."/>
            <person name="Holt S."/>
            <person name="Cochrane G."/>
            <person name="Meng A."/>
            <person name="Brown T."/>
            <person name="Cohen L."/>
        </authorList>
    </citation>
    <scope>NUCLEOTIDE SEQUENCE</scope>
    <source>
        <strain evidence="11">CCMP 2712</strain>
    </source>
</reference>
<dbReference type="PANTHER" id="PTHR45992:SF2">
    <property type="entry name" value="EUKARYOTIC ELONGATION FACTOR 2 KINASE"/>
    <property type="match status" value="1"/>
</dbReference>
<evidence type="ECO:0000256" key="5">
    <source>
        <dbReference type="ARBA" id="ARBA00022840"/>
    </source>
</evidence>
<dbReference type="InterPro" id="IPR051852">
    <property type="entry name" value="Alpha-type_PK"/>
</dbReference>
<dbReference type="AlphaFoldDB" id="A0A7S4HB13"/>
<dbReference type="Gene3D" id="1.10.238.10">
    <property type="entry name" value="EF-hand"/>
    <property type="match status" value="1"/>
</dbReference>
<feature type="domain" description="Alpha-type protein kinase" evidence="10">
    <location>
        <begin position="156"/>
        <end position="359"/>
    </location>
</feature>
<dbReference type="SUPFAM" id="SSF47473">
    <property type="entry name" value="EF-hand"/>
    <property type="match status" value="1"/>
</dbReference>
<sequence length="757" mass="85321">MHAAALPQHNPAMALQKVAGQVQPESLTDTQLREIVRLLPEEVEHFRKMFELAAGSGQTTLQGRLAVAFFARSGLPQQTLKTVWATCDRGQKGFLTRSEFVLAARLVALSQVGLRPTLEQLINYKQKFPIPKFELPDNIYTDDFDVSESERAIKHEYDTNTQKWRRTLVNVVIDRYAFAEGAMRAAYHMRDLSASGEKSQFVAKIAKVIGTPVAQYFDDVRMQTEAQKWAHEFNGKNVPKRVEFIAAYVMELIDRPNRPICGVELFVPGQYVKYNNNWDWSDDRRNTPQAFSHFTWEASNHQLLICDIQGVADKYTDPQIHSINGGGYGQGNLGMKGIMKFLESHTCNHICRFLKLPAKASKRTDVGTVVMGGHGQGTHAPHQTKSPGKMEEVVRNLQVQWQQQLQGLQQQAQNIAMAKLNAERRKMQEQHMLEQKEQQRLLEMERRRLEEEKMRWLESEKKKLGDQMERRLEDERRRVEKEDVQEFHVAGGPLDRPSAGQSMRRIIGQVDPAGLTELFDLKKPLPPHKEANVGAMAARRDSGGGDSLHELQLLKDALPEHWVRFEETQTFFSVLPASAPPPAPPPAPAHAPAPVPAPAIAPAAAPALVNRPPRFQHGLDELHGIVLDFGHVTPRVDQMAASNDETAAAAAARGGESRAVDEGARKGSEKEEEAQEAKNEFDTCMEDKDRNSGDLKNCMLLKVSQELDKMQDKSWTPAQEERKIEEEHPCFAFANHHVAKVKERSSSLPKQLMMTQQ</sequence>
<dbReference type="InterPro" id="IPR011992">
    <property type="entry name" value="EF-hand-dom_pair"/>
</dbReference>
<evidence type="ECO:0000256" key="1">
    <source>
        <dbReference type="ARBA" id="ARBA00022527"/>
    </source>
</evidence>
<keyword evidence="5" id="KW-0067">ATP-binding</keyword>
<dbReference type="SMART" id="SM00811">
    <property type="entry name" value="Alpha_kinase"/>
    <property type="match status" value="1"/>
</dbReference>
<evidence type="ECO:0008006" key="12">
    <source>
        <dbReference type="Google" id="ProtNLM"/>
    </source>
</evidence>
<dbReference type="Pfam" id="PF12763">
    <property type="entry name" value="EH"/>
    <property type="match status" value="1"/>
</dbReference>
<dbReference type="CDD" id="cd16968">
    <property type="entry name" value="Alpha_kinase_MHCK_like"/>
    <property type="match status" value="1"/>
</dbReference>
<dbReference type="InterPro" id="IPR011009">
    <property type="entry name" value="Kinase-like_dom_sf"/>
</dbReference>
<feature type="region of interest" description="Disordered" evidence="7">
    <location>
        <begin position="649"/>
        <end position="689"/>
    </location>
</feature>
<accession>A0A7S4HB13</accession>
<dbReference type="GO" id="GO:0031037">
    <property type="term" value="P:myosin II filament disassembly"/>
    <property type="evidence" value="ECO:0007669"/>
    <property type="project" value="TreeGrafter"/>
</dbReference>
<dbReference type="SUPFAM" id="SSF56112">
    <property type="entry name" value="Protein kinase-like (PK-like)"/>
    <property type="match status" value="1"/>
</dbReference>
<feature type="domain" description="EH" evidence="8">
    <location>
        <begin position="42"/>
        <end position="131"/>
    </location>
</feature>
<dbReference type="PANTHER" id="PTHR45992">
    <property type="entry name" value="EUKARYOTIC ELONGATION FACTOR 2 KINASE-RELATED"/>
    <property type="match status" value="1"/>
</dbReference>
<feature type="compositionally biased region" description="Basic and acidic residues" evidence="7">
    <location>
        <begin position="655"/>
        <end position="689"/>
    </location>
</feature>
<evidence type="ECO:0000256" key="7">
    <source>
        <dbReference type="SAM" id="MobiDB-lite"/>
    </source>
</evidence>
<evidence type="ECO:0000313" key="11">
    <source>
        <dbReference type="EMBL" id="CAE2193070.1"/>
    </source>
</evidence>
<dbReference type="GO" id="GO:0004674">
    <property type="term" value="F:protein serine/threonine kinase activity"/>
    <property type="evidence" value="ECO:0007669"/>
    <property type="project" value="UniProtKB-KW"/>
</dbReference>
<keyword evidence="1" id="KW-0723">Serine/threonine-protein kinase</keyword>
<dbReference type="PROSITE" id="PS51158">
    <property type="entry name" value="ALPHA_KINASE"/>
    <property type="match status" value="1"/>
</dbReference>
<dbReference type="PROSITE" id="PS50222">
    <property type="entry name" value="EF_HAND_2"/>
    <property type="match status" value="1"/>
</dbReference>
<dbReference type="Gene3D" id="3.30.200.20">
    <property type="entry name" value="Phosphorylase Kinase, domain 1"/>
    <property type="match status" value="1"/>
</dbReference>
<dbReference type="Pfam" id="PF02816">
    <property type="entry name" value="Alpha_kinase"/>
    <property type="match status" value="1"/>
</dbReference>
<dbReference type="InterPro" id="IPR002048">
    <property type="entry name" value="EF_hand_dom"/>
</dbReference>
<dbReference type="PROSITE" id="PS50031">
    <property type="entry name" value="EH"/>
    <property type="match status" value="1"/>
</dbReference>
<evidence type="ECO:0000259" key="9">
    <source>
        <dbReference type="PROSITE" id="PS50222"/>
    </source>
</evidence>
<gene>
    <name evidence="11" type="ORF">GTHE00462_LOCUS2381</name>
</gene>
<dbReference type="SMART" id="SM00027">
    <property type="entry name" value="EH"/>
    <property type="match status" value="1"/>
</dbReference>